<feature type="compositionally biased region" description="Low complexity" evidence="1">
    <location>
        <begin position="295"/>
        <end position="305"/>
    </location>
</feature>
<feature type="compositionally biased region" description="Low complexity" evidence="1">
    <location>
        <begin position="482"/>
        <end position="495"/>
    </location>
</feature>
<evidence type="ECO:0000313" key="3">
    <source>
        <dbReference type="EMBL" id="ABN65939.2"/>
    </source>
</evidence>
<dbReference type="FunCoup" id="A3LSR1">
    <property type="interactions" value="176"/>
</dbReference>
<dbReference type="CDD" id="cd09264">
    <property type="entry name" value="AP_Syp1_MHD"/>
    <property type="match status" value="1"/>
</dbReference>
<dbReference type="OrthoDB" id="331602at2759"/>
<dbReference type="InterPro" id="IPR028565">
    <property type="entry name" value="MHD"/>
</dbReference>
<dbReference type="GeneID" id="4839004"/>
<dbReference type="InterPro" id="IPR027267">
    <property type="entry name" value="AH/BAR_dom_sf"/>
</dbReference>
<feature type="compositionally biased region" description="Low complexity" evidence="1">
    <location>
        <begin position="234"/>
        <end position="250"/>
    </location>
</feature>
<evidence type="ECO:0000313" key="4">
    <source>
        <dbReference type="Proteomes" id="UP000002258"/>
    </source>
</evidence>
<dbReference type="KEGG" id="pic:PICST_67442"/>
<dbReference type="Pfam" id="PF10291">
    <property type="entry name" value="muHD"/>
    <property type="match status" value="1"/>
</dbReference>
<dbReference type="InParanoid" id="A3LSR1"/>
<feature type="compositionally biased region" description="Polar residues" evidence="1">
    <location>
        <begin position="358"/>
        <end position="377"/>
    </location>
</feature>
<gene>
    <name evidence="3" type="primary">SYP1</name>
    <name evidence="3" type="ORF">PICST_67442</name>
</gene>
<evidence type="ECO:0000259" key="2">
    <source>
        <dbReference type="PROSITE" id="PS51072"/>
    </source>
</evidence>
<feature type="region of interest" description="Disordered" evidence="1">
    <location>
        <begin position="231"/>
        <end position="495"/>
    </location>
</feature>
<organism evidence="3 4">
    <name type="scientific">Scheffersomyces stipitis (strain ATCC 58785 / CBS 6054 / NBRC 10063 / NRRL Y-11545)</name>
    <name type="common">Yeast</name>
    <name type="synonym">Pichia stipitis</name>
    <dbReference type="NCBI Taxonomy" id="322104"/>
    <lineage>
        <taxon>Eukaryota</taxon>
        <taxon>Fungi</taxon>
        <taxon>Dikarya</taxon>
        <taxon>Ascomycota</taxon>
        <taxon>Saccharomycotina</taxon>
        <taxon>Pichiomycetes</taxon>
        <taxon>Debaryomycetaceae</taxon>
        <taxon>Scheffersomyces</taxon>
    </lineage>
</organism>
<accession>A3LSR1</accession>
<dbReference type="InterPro" id="IPR049609">
    <property type="entry name" value="Syp1-like_MHD"/>
</dbReference>
<feature type="compositionally biased region" description="Basic residues" evidence="1">
    <location>
        <begin position="260"/>
        <end position="273"/>
    </location>
</feature>
<evidence type="ECO:0000256" key="1">
    <source>
        <dbReference type="SAM" id="MobiDB-lite"/>
    </source>
</evidence>
<feature type="compositionally biased region" description="Polar residues" evidence="1">
    <location>
        <begin position="335"/>
        <end position="347"/>
    </location>
</feature>
<dbReference type="RefSeq" id="XP_001383968.2">
    <property type="nucleotide sequence ID" value="XM_001383931.1"/>
</dbReference>
<dbReference type="OMA" id="NRITWRY"/>
<dbReference type="STRING" id="322104.A3LSR1"/>
<dbReference type="AlphaFoldDB" id="A3LSR1"/>
<sequence length="811" mass="90719">MSEDSFNYPTSILTSKTPEQAAKILPNGLNSAYKLLDTDLSRWFKEYASVLQTYNSGLRSLLATGNEMFKESNNDGEFSNFPRHWNCFLASLQIELNNNDELSNSINNEIIRPLRDVVDKDVRLSELLINSQELQEISDGLKSTKSNAEMQWNYKAPQIFQNWEDFKKYETQLLFDIVLNYFQSQNSKLTKELTNNENSTNYLLKNFKLDNEMQFHLEWLLHHKFEPAKDGFVQQQQKQQQHQLNKQSHPQQRESSQSHHPSKRFSKSNKLKSRVGSIFGRSKNKRGKAGKSDTIPETESITSETNLPRGDLTQMHTRASSITSRGNSYRRPSGARTQSSGLVSQPASAAPEKETPHLPSSSVAAEVGSSTVASEPSIQEEPPVAESPNVVKYKDTDSSSDEEGPEDIQNNGRSMLQKHDLEPEDEAQGTSPRDSYPSLAPPPQLPDPRSRQSSSGKYSFEAGDDQKPIAATPRSQSENVFESPPESELPEPNLHLHLPPERLFTIKQSMKSEVTSQMFHNLPSARESLVQPHATGGSFAPLVSQDTGMSSLSKSDYFKHFDTGSEPVTKGLNASIADVVNANFKDGQLVKSQLIGEVAFTYIPEDATASLPVEPILVRIPNSFDKVILNNSFVDKLEDEVFKISPALVSSKTLGGIKYLLKLNETQVPIIVQQVWRYEDHQASLVVKLRVNPAIREEVVVENLFVSVALKSNVQATSASSKPQGAFNKEKNRITWRYTQPLKLGGDVVEEKLIARFMTNGKGVEDEAGVQLKFLIHDHPIKFATIYSYEDKTKEIASVRNITSGNYSGHA</sequence>
<dbReference type="EMBL" id="CP000498">
    <property type="protein sequence ID" value="ABN65939.2"/>
    <property type="molecule type" value="Genomic_DNA"/>
</dbReference>
<feature type="compositionally biased region" description="Polar residues" evidence="1">
    <location>
        <begin position="314"/>
        <end position="327"/>
    </location>
</feature>
<dbReference type="eggNOG" id="ENOG502QQAW">
    <property type="taxonomic scope" value="Eukaryota"/>
</dbReference>
<protein>
    <submittedName>
        <fullName evidence="3">Suppressor of Yeast Profilin deletion</fullName>
    </submittedName>
</protein>
<keyword evidence="4" id="KW-1185">Reference proteome</keyword>
<dbReference type="HOGENOM" id="CLU_010039_0_0_1"/>
<feature type="domain" description="MHD" evidence="2">
    <location>
        <begin position="569"/>
        <end position="811"/>
    </location>
</feature>
<dbReference type="Proteomes" id="UP000002258">
    <property type="component" value="Chromosome 4"/>
</dbReference>
<proteinExistence type="predicted"/>
<name>A3LSR1_PICST</name>
<dbReference type="InterPro" id="IPR018808">
    <property type="entry name" value="Muniscin_C"/>
</dbReference>
<dbReference type="Gene3D" id="1.20.1270.60">
    <property type="entry name" value="Arfaptin homology (AH) domain/BAR domain"/>
    <property type="match status" value="1"/>
</dbReference>
<reference evidence="3 4" key="1">
    <citation type="journal article" date="2007" name="Nat. Biotechnol.">
        <title>Genome sequence of the lignocellulose-bioconverting and xylose-fermenting yeast Pichia stipitis.</title>
        <authorList>
            <person name="Jeffries T.W."/>
            <person name="Grigoriev I.V."/>
            <person name="Grimwood J."/>
            <person name="Laplaza J.M."/>
            <person name="Aerts A."/>
            <person name="Salamov A."/>
            <person name="Schmutz J."/>
            <person name="Lindquist E."/>
            <person name="Dehal P."/>
            <person name="Shapiro H."/>
            <person name="Jin Y.S."/>
            <person name="Passoth V."/>
            <person name="Richardson P.M."/>
        </authorList>
    </citation>
    <scope>NUCLEOTIDE SEQUENCE [LARGE SCALE GENOMIC DNA]</scope>
    <source>
        <strain evidence="4">ATCC 58785 / CBS 6054 / NBRC 10063 / NRRL Y-11545</strain>
    </source>
</reference>
<dbReference type="PROSITE" id="PS51072">
    <property type="entry name" value="MHD"/>
    <property type="match status" value="1"/>
</dbReference>